<evidence type="ECO:0000256" key="3">
    <source>
        <dbReference type="ARBA" id="ARBA00022840"/>
    </source>
</evidence>
<dbReference type="InParanoid" id="Q2FPK6"/>
<dbReference type="Proteomes" id="UP000001941">
    <property type="component" value="Chromosome"/>
</dbReference>
<dbReference type="STRING" id="323259.Mhun_1000"/>
<keyword evidence="2" id="KW-0378">Hydrolase</keyword>
<feature type="domain" description="SF3 helicase" evidence="4">
    <location>
        <begin position="444"/>
        <end position="607"/>
    </location>
</feature>
<evidence type="ECO:0000259" key="4">
    <source>
        <dbReference type="PROSITE" id="PS51206"/>
    </source>
</evidence>
<evidence type="ECO:0000313" key="6">
    <source>
        <dbReference type="Proteomes" id="UP000001941"/>
    </source>
</evidence>
<dbReference type="InterPro" id="IPR027417">
    <property type="entry name" value="P-loop_NTPase"/>
</dbReference>
<dbReference type="InterPro" id="IPR051620">
    <property type="entry name" value="ORF904-like_C"/>
</dbReference>
<gene>
    <name evidence="5" type="ordered locus">Mhun_1000</name>
</gene>
<dbReference type="InterPro" id="IPR014015">
    <property type="entry name" value="Helicase_SF3_DNA-vir"/>
</dbReference>
<keyword evidence="1" id="KW-0547">Nucleotide-binding</keyword>
<dbReference type="eggNOG" id="arCOG06914">
    <property type="taxonomic scope" value="Archaea"/>
</dbReference>
<dbReference type="GeneID" id="3924560"/>
<reference evidence="6" key="1">
    <citation type="journal article" date="2016" name="Stand. Genomic Sci.">
        <title>Complete genome sequence of Methanospirillum hungatei type strain JF1.</title>
        <authorList>
            <person name="Gunsalus R.P."/>
            <person name="Cook L.E."/>
            <person name="Crable B."/>
            <person name="Rohlin L."/>
            <person name="McDonald E."/>
            <person name="Mouttaki H."/>
            <person name="Sieber J.R."/>
            <person name="Poweleit N."/>
            <person name="Zhou H."/>
            <person name="Lapidus A.L."/>
            <person name="Daligault H.E."/>
            <person name="Land M."/>
            <person name="Gilna P."/>
            <person name="Ivanova N."/>
            <person name="Kyrpides N."/>
            <person name="Culley D.E."/>
            <person name="McInerney M.J."/>
        </authorList>
    </citation>
    <scope>NUCLEOTIDE SEQUENCE [LARGE SCALE GENOMIC DNA]</scope>
    <source>
        <strain evidence="6">ATCC 27890 / DSM 864 / NBRC 100397 / JF-1</strain>
    </source>
</reference>
<evidence type="ECO:0000256" key="1">
    <source>
        <dbReference type="ARBA" id="ARBA00022741"/>
    </source>
</evidence>
<evidence type="ECO:0000313" key="5">
    <source>
        <dbReference type="EMBL" id="ABD40750.1"/>
    </source>
</evidence>
<sequence>MTEAVSVQNHSEEETCIPPEIMALGDNIRVIPVKPGIKKPIGDKWQNENNHPLDYRGIHYWFKNGNNYGIIPQGDLVILDADEPEKLGEVIDYIGDSLTVRTPSGGYHIYFYCAELGTKKIILYEFEENHDGKRKKGLHLAEIYMAGCRGFVVGAGSRTDKGVYRVVNASAPRRLPDPGDFKRIIRPFRDDIKYDDGSHKQNQKERDSIPKLYKNEVYQDGERNNALISLAGRLVGTGITDESELFRMLSDANNNRCIPTLDEADVQRIARSALRYEPNQRRPLTDLGNGERFFDMHGETTKFIPAWQKWFIWDGHLWREDRKQEIRKLANKTVRSLYVEASKIEEDDLRKKLVSWARASESASKIQALLTSAAALVADVPESFDNKPDLFNLKNGTYNLHSHEFRDHLQADMLTKCGNFSYEPNASCPVWEKHIQTIFLNDQSLIGSFQELCGYSFLSGNPDEIFVICHGSGRNGKGKTLDLLKHLHGDYAKTADFKTFLTPSYTNSGSNPSPDLARLYRSRLVIASETGNGSVLDESIIKRLSGNDTISARFLRQEIFEYTPEFVIFLQMNPIPRFNDWDKAIENRLWLVPFNHYFEPKDRDPDILDKFKAESAGIFCWCMEGLKRYQALGRLTRAAAIETACESVRKENDSISCFIEDCCTLSGKISRKDLYNHYAVWCGGVDMCPEVPRKFTSALLKKHGVKDGVKSNGVRYLQGISIQ</sequence>
<keyword evidence="3" id="KW-0067">ATP-binding</keyword>
<dbReference type="Pfam" id="PF08708">
    <property type="entry name" value="PriCT_1"/>
    <property type="match status" value="1"/>
</dbReference>
<dbReference type="SMART" id="SM00943">
    <property type="entry name" value="Prim-Pol"/>
    <property type="match status" value="1"/>
</dbReference>
<dbReference type="NCBIfam" id="TIGR01613">
    <property type="entry name" value="primase_Cterm"/>
    <property type="match status" value="1"/>
</dbReference>
<dbReference type="EnsemblBacteria" id="ABD40750">
    <property type="protein sequence ID" value="ABD40750"/>
    <property type="gene ID" value="Mhun_1000"/>
</dbReference>
<dbReference type="KEGG" id="mhu:Mhun_1000"/>
<dbReference type="SUPFAM" id="SSF56747">
    <property type="entry name" value="Prim-pol domain"/>
    <property type="match status" value="1"/>
</dbReference>
<dbReference type="PROSITE" id="PS51206">
    <property type="entry name" value="SF3_HELICASE_1"/>
    <property type="match status" value="1"/>
</dbReference>
<dbReference type="InterPro" id="IPR014818">
    <property type="entry name" value="Phage/plasmid_primase_P4_C"/>
</dbReference>
<dbReference type="SMART" id="SM00942">
    <property type="entry name" value="PriCT_1"/>
    <property type="match status" value="1"/>
</dbReference>
<dbReference type="EMBL" id="CP000254">
    <property type="protein sequence ID" value="ABD40750.1"/>
    <property type="molecule type" value="Genomic_DNA"/>
</dbReference>
<dbReference type="InterPro" id="IPR014820">
    <property type="entry name" value="PriCT_1"/>
</dbReference>
<dbReference type="GO" id="GO:0005524">
    <property type="term" value="F:ATP binding"/>
    <property type="evidence" value="ECO:0007669"/>
    <property type="project" value="UniProtKB-KW"/>
</dbReference>
<proteinExistence type="predicted"/>
<dbReference type="SMART" id="SM00885">
    <property type="entry name" value="D5_N"/>
    <property type="match status" value="1"/>
</dbReference>
<keyword evidence="6" id="KW-1185">Reference proteome</keyword>
<dbReference type="PANTHER" id="PTHR35372:SF2">
    <property type="entry name" value="SF3 HELICASE DOMAIN-CONTAINING PROTEIN"/>
    <property type="match status" value="1"/>
</dbReference>
<dbReference type="InterPro" id="IPR006500">
    <property type="entry name" value="Helicase_put_C_phage/plasmid"/>
</dbReference>
<dbReference type="HOGENOM" id="CLU_018483_1_2_2"/>
<protein>
    <submittedName>
        <fullName evidence="5">Phage/plasmid primase P4-like protein</fullName>
    </submittedName>
</protein>
<dbReference type="CDD" id="cd04859">
    <property type="entry name" value="Prim_Pol"/>
    <property type="match status" value="1"/>
</dbReference>
<dbReference type="RefSeq" id="WP_011448029.1">
    <property type="nucleotide sequence ID" value="NC_007796.1"/>
</dbReference>
<dbReference type="PANTHER" id="PTHR35372">
    <property type="entry name" value="ATP BINDING PROTEIN-RELATED"/>
    <property type="match status" value="1"/>
</dbReference>
<dbReference type="OrthoDB" id="142922at2157"/>
<accession>Q2FPK6</accession>
<dbReference type="Pfam" id="PF09250">
    <property type="entry name" value="Prim-Pol"/>
    <property type="match status" value="1"/>
</dbReference>
<evidence type="ECO:0000256" key="2">
    <source>
        <dbReference type="ARBA" id="ARBA00022801"/>
    </source>
</evidence>
<organism evidence="5 6">
    <name type="scientific">Methanospirillum hungatei JF-1 (strain ATCC 27890 / DSM 864 / NBRC 100397 / JF-1)</name>
    <dbReference type="NCBI Taxonomy" id="323259"/>
    <lineage>
        <taxon>Archaea</taxon>
        <taxon>Methanobacteriati</taxon>
        <taxon>Methanobacteriota</taxon>
        <taxon>Stenosarchaea group</taxon>
        <taxon>Methanomicrobia</taxon>
        <taxon>Methanomicrobiales</taxon>
        <taxon>Methanospirillaceae</taxon>
        <taxon>Methanospirillum</taxon>
    </lineage>
</organism>
<dbReference type="Pfam" id="PF08706">
    <property type="entry name" value="D5_N"/>
    <property type="match status" value="1"/>
</dbReference>
<dbReference type="GO" id="GO:0016787">
    <property type="term" value="F:hydrolase activity"/>
    <property type="evidence" value="ECO:0007669"/>
    <property type="project" value="UniProtKB-KW"/>
</dbReference>
<dbReference type="AlphaFoldDB" id="Q2FPK6"/>
<name>Q2FPK6_METHJ</name>
<dbReference type="Gene3D" id="3.40.50.300">
    <property type="entry name" value="P-loop containing nucleotide triphosphate hydrolases"/>
    <property type="match status" value="1"/>
</dbReference>
<dbReference type="InterPro" id="IPR015330">
    <property type="entry name" value="DNA_primase/pol_bifunc_N"/>
</dbReference>